<protein>
    <recommendedName>
        <fullName evidence="3">Ribose-5-phosphate isomerase A</fullName>
        <ecNumber evidence="3">5.3.1.6</ecNumber>
    </recommendedName>
    <alternativeName>
        <fullName evidence="3">Phosphoriboisomerase A</fullName>
        <shortName evidence="3">PRI</shortName>
    </alternativeName>
</protein>
<feature type="active site" description="Proton acceptor" evidence="3">
    <location>
        <position position="199"/>
    </location>
</feature>
<dbReference type="InterPro" id="IPR000182">
    <property type="entry name" value="GNAT_dom"/>
</dbReference>
<dbReference type="Proteomes" id="UP001321861">
    <property type="component" value="Chromosome"/>
</dbReference>
<dbReference type="SUPFAM" id="SSF55729">
    <property type="entry name" value="Acyl-CoA N-acyltransferases (Nat)"/>
    <property type="match status" value="1"/>
</dbReference>
<dbReference type="NCBIfam" id="TIGR00021">
    <property type="entry name" value="rpiA"/>
    <property type="match status" value="1"/>
</dbReference>
<dbReference type="EMBL" id="AP026802">
    <property type="protein sequence ID" value="BDR59592.1"/>
    <property type="molecule type" value="Genomic_DNA"/>
</dbReference>
<dbReference type="HAMAP" id="MF_00170">
    <property type="entry name" value="Rib_5P_isom_A"/>
    <property type="match status" value="1"/>
</dbReference>
<organism evidence="6 7">
    <name type="scientific">Xylocopilactobacillus apicola</name>
    <dbReference type="NCBI Taxonomy" id="2932184"/>
    <lineage>
        <taxon>Bacteria</taxon>
        <taxon>Bacillati</taxon>
        <taxon>Bacillota</taxon>
        <taxon>Bacilli</taxon>
        <taxon>Lactobacillales</taxon>
        <taxon>Lactobacillaceae</taxon>
        <taxon>Xylocopilactobacillus</taxon>
    </lineage>
</organism>
<dbReference type="SUPFAM" id="SSF75445">
    <property type="entry name" value="D-ribose-5-phosphate isomerase (RpiA), lid domain"/>
    <property type="match status" value="1"/>
</dbReference>
<dbReference type="PANTHER" id="PTHR11934:SF0">
    <property type="entry name" value="RIBOSE-5-PHOSPHATE ISOMERASE"/>
    <property type="match status" value="1"/>
</dbReference>
<dbReference type="GO" id="GO:0016747">
    <property type="term" value="F:acyltransferase activity, transferring groups other than amino-acyl groups"/>
    <property type="evidence" value="ECO:0007669"/>
    <property type="project" value="InterPro"/>
</dbReference>
<feature type="binding site" evidence="3">
    <location>
        <begin position="121"/>
        <end position="124"/>
    </location>
    <ligand>
        <name>substrate</name>
    </ligand>
</feature>
<dbReference type="FunFam" id="3.40.50.1360:FF:000001">
    <property type="entry name" value="Ribose-5-phosphate isomerase A"/>
    <property type="match status" value="1"/>
</dbReference>
<dbReference type="PROSITE" id="PS51729">
    <property type="entry name" value="GNAT_YJDJ"/>
    <property type="match status" value="1"/>
</dbReference>
<dbReference type="PROSITE" id="PS51186">
    <property type="entry name" value="GNAT"/>
    <property type="match status" value="1"/>
</dbReference>
<evidence type="ECO:0000259" key="4">
    <source>
        <dbReference type="PROSITE" id="PS51186"/>
    </source>
</evidence>
<feature type="binding site" evidence="3">
    <location>
        <begin position="190"/>
        <end position="193"/>
    </location>
    <ligand>
        <name>substrate</name>
    </ligand>
</feature>
<evidence type="ECO:0000313" key="6">
    <source>
        <dbReference type="EMBL" id="BDR59592.1"/>
    </source>
</evidence>
<evidence type="ECO:0000256" key="3">
    <source>
        <dbReference type="HAMAP-Rule" id="MF_00170"/>
    </source>
</evidence>
<evidence type="ECO:0000259" key="5">
    <source>
        <dbReference type="PROSITE" id="PS51729"/>
    </source>
</evidence>
<dbReference type="CDD" id="cd04301">
    <property type="entry name" value="NAT_SF"/>
    <property type="match status" value="1"/>
</dbReference>
<name>A0AAU9DQW8_9LACO</name>
<dbReference type="CDD" id="cd01398">
    <property type="entry name" value="RPI_A"/>
    <property type="match status" value="1"/>
</dbReference>
<dbReference type="InterPro" id="IPR016181">
    <property type="entry name" value="Acyl_CoA_acyltransferase"/>
</dbReference>
<dbReference type="Gene3D" id="3.30.70.260">
    <property type="match status" value="1"/>
</dbReference>
<dbReference type="Gene3D" id="3.40.630.30">
    <property type="match status" value="1"/>
</dbReference>
<dbReference type="PANTHER" id="PTHR11934">
    <property type="entry name" value="RIBOSE-5-PHOSPHATE ISOMERASE"/>
    <property type="match status" value="1"/>
</dbReference>
<keyword evidence="7" id="KW-1185">Reference proteome</keyword>
<proteinExistence type="inferred from homology"/>
<dbReference type="InterPro" id="IPR037171">
    <property type="entry name" value="NagB/RpiA_transferase-like"/>
</dbReference>
<dbReference type="Pfam" id="PF06026">
    <property type="entry name" value="Rib_5-P_isom_A"/>
    <property type="match status" value="1"/>
</dbReference>
<gene>
    <name evidence="3" type="primary">rpiA</name>
    <name evidence="6" type="ORF">XA3_20330</name>
</gene>
<keyword evidence="2 3" id="KW-0413">Isomerase</keyword>
<evidence type="ECO:0000313" key="7">
    <source>
        <dbReference type="Proteomes" id="UP001321861"/>
    </source>
</evidence>
<evidence type="ECO:0000256" key="1">
    <source>
        <dbReference type="ARBA" id="ARBA00001713"/>
    </source>
</evidence>
<dbReference type="AlphaFoldDB" id="A0AAU9DQW8"/>
<dbReference type="GO" id="GO:0006014">
    <property type="term" value="P:D-ribose metabolic process"/>
    <property type="evidence" value="ECO:0007669"/>
    <property type="project" value="TreeGrafter"/>
</dbReference>
<comment type="pathway">
    <text evidence="3">Carbohydrate degradation; pentose phosphate pathway; D-ribose 5-phosphate from D-ribulose 5-phosphate (non-oxidative stage): step 1/1.</text>
</comment>
<feature type="binding site" evidence="3">
    <location>
        <position position="217"/>
    </location>
    <ligand>
        <name>substrate</name>
    </ligand>
</feature>
<reference evidence="6 7" key="1">
    <citation type="journal article" date="2023" name="Microbiol. Spectr.">
        <title>Symbiosis of Carpenter Bees with Uncharacterized Lactic Acid Bacteria Showing NAD Auxotrophy.</title>
        <authorList>
            <person name="Kawasaki S."/>
            <person name="Ozawa K."/>
            <person name="Mori T."/>
            <person name="Yamamoto A."/>
            <person name="Ito M."/>
            <person name="Ohkuma M."/>
            <person name="Sakamoto M."/>
            <person name="Matsutani M."/>
        </authorList>
    </citation>
    <scope>NUCLEOTIDE SEQUENCE [LARGE SCALE GENOMIC DNA]</scope>
    <source>
        <strain evidence="6 7">XA3</strain>
    </source>
</reference>
<accession>A0AAU9DQW8</accession>
<comment type="similarity">
    <text evidence="3">Belongs to the ribose 5-phosphate isomerase family.</text>
</comment>
<dbReference type="KEGG" id="xap:XA3_20330"/>
<dbReference type="InterPro" id="IPR020672">
    <property type="entry name" value="Ribose5P_isomerase_typA_subgr"/>
</dbReference>
<dbReference type="SUPFAM" id="SSF100950">
    <property type="entry name" value="NagB/RpiA/CoA transferase-like"/>
    <property type="match status" value="1"/>
</dbReference>
<feature type="binding site" evidence="3">
    <location>
        <begin position="177"/>
        <end position="180"/>
    </location>
    <ligand>
        <name>substrate</name>
    </ligand>
</feature>
<dbReference type="Pfam" id="PF14542">
    <property type="entry name" value="Acetyltransf_CG"/>
    <property type="match status" value="1"/>
</dbReference>
<feature type="domain" description="N-acetyltransferase" evidence="5">
    <location>
        <begin position="2"/>
        <end position="89"/>
    </location>
</feature>
<dbReference type="InterPro" id="IPR031165">
    <property type="entry name" value="GNAT_YJDJ"/>
</dbReference>
<dbReference type="EC" id="5.3.1.6" evidence="3"/>
<comment type="subunit">
    <text evidence="3">Homodimer.</text>
</comment>
<dbReference type="GO" id="GO:0005829">
    <property type="term" value="C:cytosol"/>
    <property type="evidence" value="ECO:0007669"/>
    <property type="project" value="TreeGrafter"/>
</dbReference>
<comment type="function">
    <text evidence="3">Catalyzes the reversible conversion of ribose-5-phosphate to ribulose 5-phosphate.</text>
</comment>
<dbReference type="GO" id="GO:0004751">
    <property type="term" value="F:ribose-5-phosphate isomerase activity"/>
    <property type="evidence" value="ECO:0007669"/>
    <property type="project" value="UniProtKB-UniRule"/>
</dbReference>
<sequence length="322" mass="35560">MDFQSEPGRFFLNDPSGKMLAEIKYIESDNVLDVVHTFVDSSLRGQGIAGKLLEQVVMKARESGAMIKPSCSFAKAAFATNPEYQKLQYRGDEALIAQEKKNAGKRAAEFVEDQMTVGLGTGSTVFYLVEALAKRVKNETLNITAVATSSRTAELAQKLGITVKSLDEVDHLDLTIDGADEIDANFQGIKGGGGAQTLEKIVACASSKNIWIVDEFKMVYKLGNFGLPLEVIPFGSKELFARLKREGLKPAWRLDENKEHVLTHNHNYLIDLRLGLIEHPHLLANWLDHQVGIVEHGLFLDVVDTVVVGKSEKTEVIPAIRR</sequence>
<dbReference type="Gene3D" id="3.40.50.1360">
    <property type="match status" value="1"/>
</dbReference>
<evidence type="ECO:0000256" key="2">
    <source>
        <dbReference type="ARBA" id="ARBA00023235"/>
    </source>
</evidence>
<dbReference type="GO" id="GO:0009052">
    <property type="term" value="P:pentose-phosphate shunt, non-oxidative branch"/>
    <property type="evidence" value="ECO:0007669"/>
    <property type="project" value="UniProtKB-UniRule"/>
</dbReference>
<feature type="domain" description="N-acetyltransferase" evidence="4">
    <location>
        <begin position="1"/>
        <end position="118"/>
    </location>
</feature>
<comment type="catalytic activity">
    <reaction evidence="1 3">
        <text>aldehydo-D-ribose 5-phosphate = D-ribulose 5-phosphate</text>
        <dbReference type="Rhea" id="RHEA:14657"/>
        <dbReference type="ChEBI" id="CHEBI:58121"/>
        <dbReference type="ChEBI" id="CHEBI:58273"/>
        <dbReference type="EC" id="5.3.1.6"/>
    </reaction>
</comment>
<dbReference type="InterPro" id="IPR004788">
    <property type="entry name" value="Ribose5P_isomerase_type_A"/>
</dbReference>
<dbReference type="NCBIfam" id="NF001924">
    <property type="entry name" value="PRK00702.1"/>
    <property type="match status" value="1"/>
</dbReference>